<dbReference type="InterPro" id="IPR024511">
    <property type="entry name" value="Frtz"/>
</dbReference>
<organism evidence="13 14">
    <name type="scientific">Tigriopus californicus</name>
    <name type="common">Marine copepod</name>
    <dbReference type="NCBI Taxonomy" id="6832"/>
    <lineage>
        <taxon>Eukaryota</taxon>
        <taxon>Metazoa</taxon>
        <taxon>Ecdysozoa</taxon>
        <taxon>Arthropoda</taxon>
        <taxon>Crustacea</taxon>
        <taxon>Multicrustacea</taxon>
        <taxon>Hexanauplia</taxon>
        <taxon>Copepoda</taxon>
        <taxon>Harpacticoida</taxon>
        <taxon>Harpacticidae</taxon>
        <taxon>Tigriopus</taxon>
    </lineage>
</organism>
<evidence type="ECO:0000313" key="14">
    <source>
        <dbReference type="Proteomes" id="UP000318571"/>
    </source>
</evidence>
<keyword evidence="14" id="KW-1185">Reference proteome</keyword>
<protein>
    <submittedName>
        <fullName evidence="13">Uncharacterized protein</fullName>
    </submittedName>
</protein>
<dbReference type="SUPFAM" id="SSF50978">
    <property type="entry name" value="WD40 repeat-like"/>
    <property type="match status" value="1"/>
</dbReference>
<dbReference type="InterPro" id="IPR036322">
    <property type="entry name" value="WD40_repeat_dom_sf"/>
</dbReference>
<accession>A0A553PBM4</accession>
<evidence type="ECO:0000256" key="7">
    <source>
        <dbReference type="ARBA" id="ARBA00022737"/>
    </source>
</evidence>
<keyword evidence="8" id="KW-0970">Cilium biogenesis/degradation</keyword>
<keyword evidence="11" id="KW-0206">Cytoskeleton</keyword>
<sequence>MKMGGVLPPSSAASILVQIRFWSAREELLIDPRDTHVLRYHDKSEIKAIIDDPETKDKMAFASDRGHNLLLDNKRPHKLRQTFRDLELVLSEQKIVYSGWNTASLFHLMMHTGLMVHIHLGKLGDVDKISFDKAFVGKLHENVTDVVFGKGFFVVTYLDSRLTLVQFARKRDQSDFVSFQHLDPKINHIECLGPLGRRLQRHLILSTNEQYLLVWWSSSEQEVFPWAPHLNEEDRANIMLFDMKKPLDPKLMGCIRTRSDPLDLRFFNLDPSSNQSSCVIHFLGQETTRKNEIHLENTFLHPVEGDRLLKRRNPQRISMASNVNCQAFIGNLVLLGCTDGTLLVFDCIHHKLDCQTKCSFIPSLIEIHPDKAICMVSSDKGMLQCFDIALNPIRLNVYQEDEAGSNVIDLSQHFRAQMSLVGMKFCPKLEQAINHSQRPCSMALMAQNYLMLQFFGGPLVLVNICGGVLNSGALGPFQIVAQYLKHQQYHQILLFLNQLDWLDAGQTILTCINTTFTKLLRVPFSREIETLLEMCLGLFYSPNKPIPVEVMDEYAEQIHDLTRKFFHHMLRHNQLAKSFQLAVDINDYDLFMDLYHSASKLNLKDIAEAAFVKSTFAKTTSAKRISTNEFQVNQIGNPSGEDPVQDGQVTFASLPKLSIDLNQEKDIKVIHFGEV</sequence>
<dbReference type="PANTHER" id="PTHR13667">
    <property type="entry name" value="HOMOLOC-13"/>
    <property type="match status" value="1"/>
</dbReference>
<evidence type="ECO:0000256" key="5">
    <source>
        <dbReference type="ARBA" id="ARBA00022490"/>
    </source>
</evidence>
<evidence type="ECO:0000256" key="1">
    <source>
        <dbReference type="ARBA" id="ARBA00004236"/>
    </source>
</evidence>
<comment type="similarity">
    <text evidence="3">Belongs to the WD repeat fritz family.</text>
</comment>
<dbReference type="Pfam" id="PF11768">
    <property type="entry name" value="Frtz"/>
    <property type="match status" value="1"/>
</dbReference>
<evidence type="ECO:0000256" key="6">
    <source>
        <dbReference type="ARBA" id="ARBA00022574"/>
    </source>
</evidence>
<dbReference type="GO" id="GO:0005886">
    <property type="term" value="C:plasma membrane"/>
    <property type="evidence" value="ECO:0007669"/>
    <property type="project" value="UniProtKB-SubCell"/>
</dbReference>
<evidence type="ECO:0000256" key="3">
    <source>
        <dbReference type="ARBA" id="ARBA00006059"/>
    </source>
</evidence>
<dbReference type="GO" id="GO:0097541">
    <property type="term" value="C:axonemal basal plate"/>
    <property type="evidence" value="ECO:0007669"/>
    <property type="project" value="TreeGrafter"/>
</dbReference>
<reference evidence="13 14" key="1">
    <citation type="journal article" date="2018" name="Nat. Ecol. Evol.">
        <title>Genomic signatures of mitonuclear coevolution across populations of Tigriopus californicus.</title>
        <authorList>
            <person name="Barreto F.S."/>
            <person name="Watson E.T."/>
            <person name="Lima T.G."/>
            <person name="Willett C.S."/>
            <person name="Edmands S."/>
            <person name="Li W."/>
            <person name="Burton R.S."/>
        </authorList>
    </citation>
    <scope>NUCLEOTIDE SEQUENCE [LARGE SCALE GENOMIC DNA]</scope>
    <source>
        <strain evidence="13 14">San Diego</strain>
    </source>
</reference>
<evidence type="ECO:0000256" key="10">
    <source>
        <dbReference type="ARBA" id="ARBA00023136"/>
    </source>
</evidence>
<keyword evidence="5" id="KW-0963">Cytoplasm</keyword>
<dbReference type="GO" id="GO:0045184">
    <property type="term" value="P:establishment of protein localization"/>
    <property type="evidence" value="ECO:0007669"/>
    <property type="project" value="TreeGrafter"/>
</dbReference>
<evidence type="ECO:0000256" key="9">
    <source>
        <dbReference type="ARBA" id="ARBA00023069"/>
    </source>
</evidence>
<keyword evidence="6" id="KW-0853">WD repeat</keyword>
<comment type="caution">
    <text evidence="13">The sequence shown here is derived from an EMBL/GenBank/DDBJ whole genome shotgun (WGS) entry which is preliminary data.</text>
</comment>
<dbReference type="GO" id="GO:0007399">
    <property type="term" value="P:nervous system development"/>
    <property type="evidence" value="ECO:0007669"/>
    <property type="project" value="TreeGrafter"/>
</dbReference>
<dbReference type="AlphaFoldDB" id="A0A553PBM4"/>
<gene>
    <name evidence="13" type="ORF">TCAL_10803</name>
</gene>
<keyword evidence="10" id="KW-0472">Membrane</keyword>
<keyword evidence="7" id="KW-0677">Repeat</keyword>
<evidence type="ECO:0000256" key="11">
    <source>
        <dbReference type="ARBA" id="ARBA00023212"/>
    </source>
</evidence>
<dbReference type="PANTHER" id="PTHR13667:SF5">
    <property type="entry name" value="WD REPEAT-CONTAINING AND PLANAR CELL POLARITY EFFECTOR PROTEIN FRITZ HOMOLOG"/>
    <property type="match status" value="1"/>
</dbReference>
<dbReference type="GO" id="GO:0044782">
    <property type="term" value="P:cilium organization"/>
    <property type="evidence" value="ECO:0007669"/>
    <property type="project" value="TreeGrafter"/>
</dbReference>
<keyword evidence="9" id="KW-0969">Cilium</keyword>
<keyword evidence="4" id="KW-1003">Cell membrane</keyword>
<evidence type="ECO:0000256" key="8">
    <source>
        <dbReference type="ARBA" id="ARBA00022794"/>
    </source>
</evidence>
<evidence type="ECO:0000256" key="2">
    <source>
        <dbReference type="ARBA" id="ARBA00004430"/>
    </source>
</evidence>
<keyword evidence="12" id="KW-0966">Cell projection</keyword>
<evidence type="ECO:0000256" key="12">
    <source>
        <dbReference type="ARBA" id="ARBA00023273"/>
    </source>
</evidence>
<dbReference type="STRING" id="6832.A0A553PBM4"/>
<proteinExistence type="inferred from homology"/>
<evidence type="ECO:0000313" key="13">
    <source>
        <dbReference type="EMBL" id="TRY75086.1"/>
    </source>
</evidence>
<comment type="subcellular location">
    <subcellularLocation>
        <location evidence="1">Cell membrane</location>
    </subcellularLocation>
    <subcellularLocation>
        <location evidence="2">Cytoplasm</location>
        <location evidence="2">Cytoskeleton</location>
        <location evidence="2">Cilium axoneme</location>
    </subcellularLocation>
</comment>
<name>A0A553PBM4_TIGCA</name>
<evidence type="ECO:0000256" key="4">
    <source>
        <dbReference type="ARBA" id="ARBA00022475"/>
    </source>
</evidence>
<dbReference type="Proteomes" id="UP000318571">
    <property type="component" value="Chromosome 2"/>
</dbReference>
<dbReference type="EMBL" id="VCGU01000005">
    <property type="protein sequence ID" value="TRY75086.1"/>
    <property type="molecule type" value="Genomic_DNA"/>
</dbReference>
<dbReference type="OMA" id="NSMNWNT"/>